<evidence type="ECO:0000256" key="2">
    <source>
        <dbReference type="ARBA" id="ARBA00047899"/>
    </source>
</evidence>
<dbReference type="OrthoDB" id="4267316at2759"/>
<evidence type="ECO:0000256" key="1">
    <source>
        <dbReference type="ARBA" id="ARBA00012513"/>
    </source>
</evidence>
<gene>
    <name evidence="5" type="ORF">PPNO1_LOCUS2145</name>
</gene>
<dbReference type="PROSITE" id="PS00109">
    <property type="entry name" value="PROTEIN_KINASE_TYR"/>
    <property type="match status" value="1"/>
</dbReference>
<name>A0A9P1M6S7_9PEZI</name>
<proteinExistence type="predicted"/>
<keyword evidence="6" id="KW-1185">Reference proteome</keyword>
<organism evidence="5 6">
    <name type="scientific">Parascedosporium putredinis</name>
    <dbReference type="NCBI Taxonomy" id="1442378"/>
    <lineage>
        <taxon>Eukaryota</taxon>
        <taxon>Fungi</taxon>
        <taxon>Dikarya</taxon>
        <taxon>Ascomycota</taxon>
        <taxon>Pezizomycotina</taxon>
        <taxon>Sordariomycetes</taxon>
        <taxon>Hypocreomycetidae</taxon>
        <taxon>Microascales</taxon>
        <taxon>Microascaceae</taxon>
        <taxon>Parascedosporium</taxon>
    </lineage>
</organism>
<reference evidence="5" key="1">
    <citation type="submission" date="2022-11" db="EMBL/GenBank/DDBJ databases">
        <authorList>
            <person name="Scott C."/>
            <person name="Bruce N."/>
        </authorList>
    </citation>
    <scope>NUCLEOTIDE SEQUENCE</scope>
</reference>
<dbReference type="InterPro" id="IPR011009">
    <property type="entry name" value="Kinase-like_dom_sf"/>
</dbReference>
<dbReference type="Gene3D" id="1.10.510.10">
    <property type="entry name" value="Transferase(Phosphotransferase) domain 1"/>
    <property type="match status" value="1"/>
</dbReference>
<dbReference type="SUPFAM" id="SSF56112">
    <property type="entry name" value="Protein kinase-like (PK-like)"/>
    <property type="match status" value="1"/>
</dbReference>
<evidence type="ECO:0000256" key="3">
    <source>
        <dbReference type="ARBA" id="ARBA00048679"/>
    </source>
</evidence>
<protein>
    <recommendedName>
        <fullName evidence="1">non-specific serine/threonine protein kinase</fullName>
        <ecNumber evidence="1">2.7.11.1</ecNumber>
    </recommendedName>
</protein>
<dbReference type="AlphaFoldDB" id="A0A9P1M6S7"/>
<evidence type="ECO:0000313" key="5">
    <source>
        <dbReference type="EMBL" id="CAI4212381.1"/>
    </source>
</evidence>
<comment type="caution">
    <text evidence="5">The sequence shown here is derived from an EMBL/GenBank/DDBJ whole genome shotgun (WGS) entry which is preliminary data.</text>
</comment>
<accession>A0A9P1M6S7</accession>
<comment type="catalytic activity">
    <reaction evidence="3">
        <text>L-seryl-[protein] + ATP = O-phospho-L-seryl-[protein] + ADP + H(+)</text>
        <dbReference type="Rhea" id="RHEA:17989"/>
        <dbReference type="Rhea" id="RHEA-COMP:9863"/>
        <dbReference type="Rhea" id="RHEA-COMP:11604"/>
        <dbReference type="ChEBI" id="CHEBI:15378"/>
        <dbReference type="ChEBI" id="CHEBI:29999"/>
        <dbReference type="ChEBI" id="CHEBI:30616"/>
        <dbReference type="ChEBI" id="CHEBI:83421"/>
        <dbReference type="ChEBI" id="CHEBI:456216"/>
        <dbReference type="EC" id="2.7.11.1"/>
    </reaction>
</comment>
<dbReference type="EMBL" id="CALLCH030000004">
    <property type="protein sequence ID" value="CAI4212381.1"/>
    <property type="molecule type" value="Genomic_DNA"/>
</dbReference>
<comment type="catalytic activity">
    <reaction evidence="2">
        <text>L-threonyl-[protein] + ATP = O-phospho-L-threonyl-[protein] + ADP + H(+)</text>
        <dbReference type="Rhea" id="RHEA:46608"/>
        <dbReference type="Rhea" id="RHEA-COMP:11060"/>
        <dbReference type="Rhea" id="RHEA-COMP:11605"/>
        <dbReference type="ChEBI" id="CHEBI:15378"/>
        <dbReference type="ChEBI" id="CHEBI:30013"/>
        <dbReference type="ChEBI" id="CHEBI:30616"/>
        <dbReference type="ChEBI" id="CHEBI:61977"/>
        <dbReference type="ChEBI" id="CHEBI:456216"/>
        <dbReference type="EC" id="2.7.11.1"/>
    </reaction>
</comment>
<dbReference type="GO" id="GO:0004674">
    <property type="term" value="F:protein serine/threonine kinase activity"/>
    <property type="evidence" value="ECO:0007669"/>
    <property type="project" value="UniProtKB-EC"/>
</dbReference>
<evidence type="ECO:0000313" key="6">
    <source>
        <dbReference type="Proteomes" id="UP000838763"/>
    </source>
</evidence>
<dbReference type="EC" id="2.7.11.1" evidence="1"/>
<sequence length="398" mass="44900">MPSSPSIESLSRYQTGVKFVIRPHTAPLPYGAGGYQNGDEIRDIIRGLTADDVVDRVEFALANPPTATYPAPSSDGGGAGTRSPATLTIVSRLDHHRESFGHARVVKCRLSPSANDSATYVAKIYDGAEYPLCDLRGYDCMSKADSDYSREAAAYEHMPPHLQGSTVPRYFGSWTFWWDEDQGKKRQVRMILLEYIKGDCMQTVISRALAMNRATYKAMFKSPDDAPLDYRLFPSESDRLKLLAQLLEAETRLSHAGVTHRDISARNVIISPSASRPERIILVDFANSTVFALTEHGMAYKQESEVGNDLLPPSPISRHWACGFLTRFRQWVPPAWLRDKELAQEWLCFRWWDSTDFQPLDHGFLTEEANHPVIAHYRGEREEDMELRLSTLLREGGD</sequence>
<evidence type="ECO:0000256" key="4">
    <source>
        <dbReference type="SAM" id="MobiDB-lite"/>
    </source>
</evidence>
<feature type="region of interest" description="Disordered" evidence="4">
    <location>
        <begin position="64"/>
        <end position="84"/>
    </location>
</feature>
<dbReference type="InterPro" id="IPR008266">
    <property type="entry name" value="Tyr_kinase_AS"/>
</dbReference>
<dbReference type="Proteomes" id="UP000838763">
    <property type="component" value="Unassembled WGS sequence"/>
</dbReference>